<gene>
    <name evidence="2" type="ORF">VNI00_017482</name>
</gene>
<keyword evidence="3" id="KW-1185">Reference proteome</keyword>
<dbReference type="Proteomes" id="UP001383192">
    <property type="component" value="Unassembled WGS sequence"/>
</dbReference>
<dbReference type="EMBL" id="JAYKXP010000173">
    <property type="protein sequence ID" value="KAK7021307.1"/>
    <property type="molecule type" value="Genomic_DNA"/>
</dbReference>
<sequence>MSFALPRTMVLLWDRVLPFVSPNSYGDGYKVFTHGQFSSPHSSHPRYLILSAVQMVESLRLPSVQSLLNQTDADRVRTTNYGHHHASANDDDPIYPFHPPTPSSFQKKSGTVSPIGSNNGYSRNNPPRMTRMAQNVHSSSSSLQSQSLAVSPERQSKDSSKSPYIPPARKSRNTQINSPIQSPLGIPPFKRVRNAQEYTCPLCPWTQKKRKGLLRHVASHQRDIQNDYNLGWWCTGVLVEERANFQGLEDAIPYELDGRLYVGGCRANFSRRDGLKRHLENPKIPCVGVMPRSEWHHVRER</sequence>
<evidence type="ECO:0008006" key="4">
    <source>
        <dbReference type="Google" id="ProtNLM"/>
    </source>
</evidence>
<evidence type="ECO:0000256" key="1">
    <source>
        <dbReference type="SAM" id="MobiDB-lite"/>
    </source>
</evidence>
<evidence type="ECO:0000313" key="3">
    <source>
        <dbReference type="Proteomes" id="UP001383192"/>
    </source>
</evidence>
<comment type="caution">
    <text evidence="2">The sequence shown here is derived from an EMBL/GenBank/DDBJ whole genome shotgun (WGS) entry which is preliminary data.</text>
</comment>
<feature type="region of interest" description="Disordered" evidence="1">
    <location>
        <begin position="82"/>
        <end position="187"/>
    </location>
</feature>
<feature type="compositionally biased region" description="Polar residues" evidence="1">
    <location>
        <begin position="103"/>
        <end position="137"/>
    </location>
</feature>
<accession>A0AAW0B5D1</accession>
<name>A0AAW0B5D1_9AGAR</name>
<proteinExistence type="predicted"/>
<reference evidence="2 3" key="1">
    <citation type="submission" date="2024-01" db="EMBL/GenBank/DDBJ databases">
        <title>A draft genome for a cacao thread blight-causing isolate of Paramarasmius palmivorus.</title>
        <authorList>
            <person name="Baruah I.K."/>
            <person name="Bukari Y."/>
            <person name="Amoako-Attah I."/>
            <person name="Meinhardt L.W."/>
            <person name="Bailey B.A."/>
            <person name="Cohen S.P."/>
        </authorList>
    </citation>
    <scope>NUCLEOTIDE SEQUENCE [LARGE SCALE GENOMIC DNA]</scope>
    <source>
        <strain evidence="2 3">GH-12</strain>
    </source>
</reference>
<dbReference type="AlphaFoldDB" id="A0AAW0B5D1"/>
<feature type="compositionally biased region" description="Low complexity" evidence="1">
    <location>
        <begin position="138"/>
        <end position="148"/>
    </location>
</feature>
<organism evidence="2 3">
    <name type="scientific">Paramarasmius palmivorus</name>
    <dbReference type="NCBI Taxonomy" id="297713"/>
    <lineage>
        <taxon>Eukaryota</taxon>
        <taxon>Fungi</taxon>
        <taxon>Dikarya</taxon>
        <taxon>Basidiomycota</taxon>
        <taxon>Agaricomycotina</taxon>
        <taxon>Agaricomycetes</taxon>
        <taxon>Agaricomycetidae</taxon>
        <taxon>Agaricales</taxon>
        <taxon>Marasmiineae</taxon>
        <taxon>Marasmiaceae</taxon>
        <taxon>Paramarasmius</taxon>
    </lineage>
</organism>
<protein>
    <recommendedName>
        <fullName evidence="4">C2H2-type domain-containing protein</fullName>
    </recommendedName>
</protein>
<evidence type="ECO:0000313" key="2">
    <source>
        <dbReference type="EMBL" id="KAK7021307.1"/>
    </source>
</evidence>